<evidence type="ECO:0000313" key="1">
    <source>
        <dbReference type="EMBL" id="CAB4126510.1"/>
    </source>
</evidence>
<proteinExistence type="predicted"/>
<protein>
    <submittedName>
        <fullName evidence="1">Uncharacterized protein</fullName>
    </submittedName>
</protein>
<organism evidence="1">
    <name type="scientific">uncultured Caudovirales phage</name>
    <dbReference type="NCBI Taxonomy" id="2100421"/>
    <lineage>
        <taxon>Viruses</taxon>
        <taxon>Duplodnaviria</taxon>
        <taxon>Heunggongvirae</taxon>
        <taxon>Uroviricota</taxon>
        <taxon>Caudoviricetes</taxon>
        <taxon>Peduoviridae</taxon>
        <taxon>Maltschvirus</taxon>
        <taxon>Maltschvirus maltsch</taxon>
    </lineage>
</organism>
<dbReference type="EMBL" id="LR796205">
    <property type="protein sequence ID" value="CAB4126510.1"/>
    <property type="molecule type" value="Genomic_DNA"/>
</dbReference>
<gene>
    <name evidence="1" type="ORF">UFOVP80_9</name>
</gene>
<name>A0A6J5L227_9CAUD</name>
<accession>A0A6J5L227</accession>
<sequence>MDATLDISPPELEDILQFFLKDVRQENILKGNPYMNDVRTFIKLWVAAYFADADDNHYSRYD</sequence>
<reference evidence="1" key="1">
    <citation type="submission" date="2020-04" db="EMBL/GenBank/DDBJ databases">
        <authorList>
            <person name="Chiriac C."/>
            <person name="Salcher M."/>
            <person name="Ghai R."/>
            <person name="Kavagutti S V."/>
        </authorList>
    </citation>
    <scope>NUCLEOTIDE SEQUENCE</scope>
</reference>